<name>A0ACC3S8V4_9PEZI</name>
<keyword evidence="2" id="KW-1185">Reference proteome</keyword>
<comment type="caution">
    <text evidence="1">The sequence shown here is derived from an EMBL/GenBank/DDBJ whole genome shotgun (WGS) entry which is preliminary data.</text>
</comment>
<evidence type="ECO:0000313" key="2">
    <source>
        <dbReference type="Proteomes" id="UP001320706"/>
    </source>
</evidence>
<protein>
    <submittedName>
        <fullName evidence="1">Uncharacterized protein</fullName>
    </submittedName>
</protein>
<gene>
    <name evidence="1" type="ORF">M8818_005751</name>
</gene>
<proteinExistence type="predicted"/>
<sequence>MSLPATLDMRQHGSSPSDMETEQGPTDQTRDGRHTVRDKHDSGFTLSTTETKLEKENDNNDPGSVTDSQTFDQKRIVDWDGPDDPDHPLNCGIPRQQHLLGCSPTHSSTIQHKRRGDDIGSLVVCRGFRMWRFRRGASGHRTGSLRRHLVRRRSRYRRLRPTGLRLRRPSHRPHHRRLRRPEPAHGLALGLVVDVHPRHRGMGGSHGDSARDVGAKDPPEQSCEDATTDVRARADPTIPLPASAHARSRAHSPNNDSLHNPRIRNPLPHHLRLPLHLPLHTTPPARPRLPPLPLPPNRHPPRRPPHGARHLSPLPPHRPSRRRPAPRSPPPAHDGRQPPPRRRAIHIRLDILPPHLPLALHHRRRPNRVRIPAGFRLRHRLPRGRVPGPRELGARG</sequence>
<dbReference type="EMBL" id="JAMKPW020000033">
    <property type="protein sequence ID" value="KAK8202224.1"/>
    <property type="molecule type" value="Genomic_DNA"/>
</dbReference>
<dbReference type="Proteomes" id="UP001320706">
    <property type="component" value="Unassembled WGS sequence"/>
</dbReference>
<evidence type="ECO:0000313" key="1">
    <source>
        <dbReference type="EMBL" id="KAK8202224.1"/>
    </source>
</evidence>
<accession>A0ACC3S8V4</accession>
<organism evidence="1 2">
    <name type="scientific">Zalaria obscura</name>
    <dbReference type="NCBI Taxonomy" id="2024903"/>
    <lineage>
        <taxon>Eukaryota</taxon>
        <taxon>Fungi</taxon>
        <taxon>Dikarya</taxon>
        <taxon>Ascomycota</taxon>
        <taxon>Pezizomycotina</taxon>
        <taxon>Dothideomycetes</taxon>
        <taxon>Dothideomycetidae</taxon>
        <taxon>Dothideales</taxon>
        <taxon>Zalariaceae</taxon>
        <taxon>Zalaria</taxon>
    </lineage>
</organism>
<reference evidence="1" key="1">
    <citation type="submission" date="2024-02" db="EMBL/GenBank/DDBJ databases">
        <title>Metagenome Assembled Genome of Zalaria obscura JY119.</title>
        <authorList>
            <person name="Vighnesh L."/>
            <person name="Jagadeeshwari U."/>
            <person name="Venkata Ramana C."/>
            <person name="Sasikala C."/>
        </authorList>
    </citation>
    <scope>NUCLEOTIDE SEQUENCE</scope>
    <source>
        <strain evidence="1">JY119</strain>
    </source>
</reference>